<comment type="caution">
    <text evidence="1">The sequence shown here is derived from an EMBL/GenBank/DDBJ whole genome shotgun (WGS) entry which is preliminary data.</text>
</comment>
<keyword evidence="2" id="KW-1185">Reference proteome</keyword>
<sequence length="69" mass="7410">MPLVISPPSNIHPSVCPGVCSLATELVRVPLSIIHSPTGTDPHTDYLGVYRARGHIPCHIATPPRMCTQ</sequence>
<evidence type="ECO:0000313" key="2">
    <source>
        <dbReference type="Proteomes" id="UP000265618"/>
    </source>
</evidence>
<evidence type="ECO:0000313" key="1">
    <source>
        <dbReference type="EMBL" id="GIQ92675.1"/>
    </source>
</evidence>
<accession>A0A9K3DCV2</accession>
<name>A0A9K3DCV2_9EUKA</name>
<dbReference type="Proteomes" id="UP000265618">
    <property type="component" value="Unassembled WGS sequence"/>
</dbReference>
<organism evidence="1 2">
    <name type="scientific">Kipferlia bialata</name>
    <dbReference type="NCBI Taxonomy" id="797122"/>
    <lineage>
        <taxon>Eukaryota</taxon>
        <taxon>Metamonada</taxon>
        <taxon>Carpediemonas-like organisms</taxon>
        <taxon>Kipferlia</taxon>
    </lineage>
</organism>
<dbReference type="EMBL" id="BDIP01010236">
    <property type="protein sequence ID" value="GIQ92675.1"/>
    <property type="molecule type" value="Genomic_DNA"/>
</dbReference>
<protein>
    <submittedName>
        <fullName evidence="1">Uncharacterized protein</fullName>
    </submittedName>
</protein>
<gene>
    <name evidence="1" type="ORF">KIPB_016575</name>
</gene>
<proteinExistence type="predicted"/>
<reference evidence="1 2" key="1">
    <citation type="journal article" date="2018" name="PLoS ONE">
        <title>The draft genome of Kipferlia bialata reveals reductive genome evolution in fornicate parasites.</title>
        <authorList>
            <person name="Tanifuji G."/>
            <person name="Takabayashi S."/>
            <person name="Kume K."/>
            <person name="Takagi M."/>
            <person name="Nakayama T."/>
            <person name="Kamikawa R."/>
            <person name="Inagaki Y."/>
            <person name="Hashimoto T."/>
        </authorList>
    </citation>
    <scope>NUCLEOTIDE SEQUENCE [LARGE SCALE GENOMIC DNA]</scope>
    <source>
        <strain evidence="1">NY0173</strain>
    </source>
</reference>
<dbReference type="AlphaFoldDB" id="A0A9K3DCV2"/>